<reference evidence="3" key="1">
    <citation type="journal article" date="2022" name="Int. J. Mol. Sci.">
        <title>Draft Genome of Tanacetum Coccineum: Genomic Comparison of Closely Related Tanacetum-Family Plants.</title>
        <authorList>
            <person name="Yamashiro T."/>
            <person name="Shiraishi A."/>
            <person name="Nakayama K."/>
            <person name="Satake H."/>
        </authorList>
    </citation>
    <scope>NUCLEOTIDE SEQUENCE</scope>
</reference>
<accession>A0ABQ4WTC5</accession>
<dbReference type="PROSITE" id="PS50158">
    <property type="entry name" value="ZF_CCHC"/>
    <property type="match status" value="1"/>
</dbReference>
<evidence type="ECO:0000259" key="2">
    <source>
        <dbReference type="PROSITE" id="PS50158"/>
    </source>
</evidence>
<dbReference type="SUPFAM" id="SSF57756">
    <property type="entry name" value="Retrovirus zinc finger-like domains"/>
    <property type="match status" value="1"/>
</dbReference>
<protein>
    <submittedName>
        <fullName evidence="3">Integrase, catalytic region, zinc finger, CCHC-type containing protein</fullName>
    </submittedName>
</protein>
<dbReference type="InterPro" id="IPR045358">
    <property type="entry name" value="Ty3_capsid"/>
</dbReference>
<dbReference type="Pfam" id="PF19259">
    <property type="entry name" value="Ty3_capsid"/>
    <property type="match status" value="1"/>
</dbReference>
<dbReference type="Gene3D" id="2.40.70.10">
    <property type="entry name" value="Acid Proteases"/>
    <property type="match status" value="1"/>
</dbReference>
<feature type="domain" description="CCHC-type" evidence="2">
    <location>
        <begin position="440"/>
        <end position="456"/>
    </location>
</feature>
<dbReference type="InterPro" id="IPR057670">
    <property type="entry name" value="SH3_retrovirus"/>
</dbReference>
<gene>
    <name evidence="3" type="ORF">Tco_0629481</name>
</gene>
<comment type="caution">
    <text evidence="3">The sequence shown here is derived from an EMBL/GenBank/DDBJ whole genome shotgun (WGS) entry which is preliminary data.</text>
</comment>
<evidence type="ECO:0000313" key="3">
    <source>
        <dbReference type="EMBL" id="GJS56119.1"/>
    </source>
</evidence>
<dbReference type="Pfam" id="PF00098">
    <property type="entry name" value="zf-CCHC"/>
    <property type="match status" value="1"/>
</dbReference>
<proteinExistence type="predicted"/>
<dbReference type="InterPro" id="IPR001878">
    <property type="entry name" value="Znf_CCHC"/>
</dbReference>
<keyword evidence="1" id="KW-0862">Zinc</keyword>
<dbReference type="InterPro" id="IPR036875">
    <property type="entry name" value="Znf_CCHC_sf"/>
</dbReference>
<keyword evidence="1" id="KW-0863">Zinc-finger</keyword>
<dbReference type="Pfam" id="PF08284">
    <property type="entry name" value="RVP_2"/>
    <property type="match status" value="1"/>
</dbReference>
<name>A0ABQ4WTC5_9ASTR</name>
<organism evidence="3 4">
    <name type="scientific">Tanacetum coccineum</name>
    <dbReference type="NCBI Taxonomy" id="301880"/>
    <lineage>
        <taxon>Eukaryota</taxon>
        <taxon>Viridiplantae</taxon>
        <taxon>Streptophyta</taxon>
        <taxon>Embryophyta</taxon>
        <taxon>Tracheophyta</taxon>
        <taxon>Spermatophyta</taxon>
        <taxon>Magnoliopsida</taxon>
        <taxon>eudicotyledons</taxon>
        <taxon>Gunneridae</taxon>
        <taxon>Pentapetalae</taxon>
        <taxon>asterids</taxon>
        <taxon>campanulids</taxon>
        <taxon>Asterales</taxon>
        <taxon>Asteraceae</taxon>
        <taxon>Asteroideae</taxon>
        <taxon>Anthemideae</taxon>
        <taxon>Anthemidinae</taxon>
        <taxon>Tanacetum</taxon>
    </lineage>
</organism>
<dbReference type="SMART" id="SM00343">
    <property type="entry name" value="ZnF_C2HC"/>
    <property type="match status" value="2"/>
</dbReference>
<dbReference type="InterPro" id="IPR021109">
    <property type="entry name" value="Peptidase_aspartic_dom_sf"/>
</dbReference>
<dbReference type="Proteomes" id="UP001151760">
    <property type="component" value="Unassembled WGS sequence"/>
</dbReference>
<evidence type="ECO:0000313" key="4">
    <source>
        <dbReference type="Proteomes" id="UP001151760"/>
    </source>
</evidence>
<keyword evidence="1" id="KW-0479">Metal-binding</keyword>
<reference evidence="3" key="2">
    <citation type="submission" date="2022-01" db="EMBL/GenBank/DDBJ databases">
        <authorList>
            <person name="Yamashiro T."/>
            <person name="Shiraishi A."/>
            <person name="Satake H."/>
            <person name="Nakayama K."/>
        </authorList>
    </citation>
    <scope>NUCLEOTIDE SEQUENCE</scope>
</reference>
<dbReference type="EMBL" id="BQNB010008915">
    <property type="protein sequence ID" value="GJS56119.1"/>
    <property type="molecule type" value="Genomic_DNA"/>
</dbReference>
<keyword evidence="4" id="KW-1185">Reference proteome</keyword>
<dbReference type="Pfam" id="PF25597">
    <property type="entry name" value="SH3_retrovirus"/>
    <property type="match status" value="1"/>
</dbReference>
<sequence length="971" mass="108792">MEDEFYHPTIKGNDLKAYVRRFQELANLCPTMVLDSEKMMEVFIRVLPRSIEGNVTASKPQTLEEAINIAQRLMDQGTTLTLLNQPFKIDLMPIKLGSFDVVIGMDWLSKYHARIICDEKVIHIPINGETLIIQVIMEYLVMISKKGCILEFKRRHLKTTVLTSYRLYPSRKIWHICACTSLKTSKELGSIRNGYTKETICIKYKWVLPRCSTCLIYGHSLVDCPKDYPKQVVNGMDKGKGQESRADDEGFIEVKKKKLVGKKHGRMMLDSIDNGPLVYPTVEENRQTRPKKYSELTEAQQLQDDCDVQATNIILHGLPPDGETLRERYPDSLAFVANSPTLYNPSQSPRNLGYSMYLPPQQFTPVYGAPIHHQHHRTPINPTLVSLFLCFSKEMIRLIAQQSILHVVARSIKSYAGTGNRGIATTSKGNVRVGPQRVMKCYNCQGEGHMVRQCTQPKRPRNVAWFKEKLMLIEAQEAGQILDEEQLAFLADPDDLDAYDSNCDDLSSTKAILMENLSSCDLEVLSEGGVVSLKWGIDGGWGGGDPVRGSLVGDKGEMSVIGFAVFVFKGVKFRRLIGVGGAAVDQCSVDKNVFEIQVKQLRIDNDQLLNQIMSQEIVHIVANSVDICDVKKSCVNDYKKCPELEIELFKKKDFKIVHLKETTPKSAETSKPEIKVYSRRPNKIKSVGLSKKAKIVESKIANNSEPTHLWGSNTDVPSSSSLVNDRLSRSSSGLRHSLFSVGQFCDADLKVAFQKNTCFIRNLEGVDLLSGSRDTNLYIISLDGMLKNSLICLLSKASKTNSWYLQSLHFREKEKIIVVQLCILGKSKRIFSSNPSFWTTNPGEEEKTISFTYGSLWPMHVESINGKNEDLGKLNAKIDIGIFVGYAPAKKAFRFYNRRTRNVIETIHVTFDELTSMASKQFGSRPGLQVMTPATSSSGLVPNILPQQPFPVAVAPKAVEIADSAMSTSID</sequence>
<evidence type="ECO:0000256" key="1">
    <source>
        <dbReference type="PROSITE-ProRule" id="PRU00047"/>
    </source>
</evidence>
<dbReference type="Gene3D" id="4.10.60.10">
    <property type="entry name" value="Zinc finger, CCHC-type"/>
    <property type="match status" value="1"/>
</dbReference>